<sequence>MKLMILCGFILIQTSVSFTTWDGKEVPALPAPSGEVVTCSTMIQFYMAFRQQKPGRTIVLKEGNYNISSLTPLRIDSNGVTIRGESEDPSKVVLSGRGFDNNYNVDEEMFFINGNTMTFANLTLSESRCHTVKFTTLGVNSSALFHNVRFLNVGERMIKGPSATVAVNCTVRYCHFEDMKQASATRCVGTACESHDEGGNYIGGVDLMKAESWVFHDNVFRNIRGATGGGRGAVFFWHGCKNMIVERNTFIGCDRAVCYGNPHNPDNEIHVIGGIIRNNFIVRGAGIAVEVDYSSDIKVFNNTVYNTDPTYARTVLYYHNDRGNEFKNNIIFGRFLLDSGYVPDSSSNIWKTDAGEQNTNWFADRLNGNLHLTGNAQAAINTGEPLEVYDWDNHVRSATDSLPDIGADEYNSGVFIEGLGRYSDIMSISTAPNPCNPSVTIRCVLHTDQQVYSAIYNIEGKLIRILKTGKTSGRFLTTWEGVDMRGRMVNSGIYFVKAIAGEACVVKKISLIR</sequence>
<dbReference type="Gene3D" id="2.60.40.4070">
    <property type="match status" value="1"/>
</dbReference>
<gene>
    <name evidence="2" type="ORF">A2519_13755</name>
</gene>
<organism evidence="2 3">
    <name type="scientific">Candidatus Raymondbacteria bacterium RIFOXYD12_FULL_49_13</name>
    <dbReference type="NCBI Taxonomy" id="1817890"/>
    <lineage>
        <taxon>Bacteria</taxon>
        <taxon>Raymondiibacteriota</taxon>
    </lineage>
</organism>
<dbReference type="Proteomes" id="UP000179243">
    <property type="component" value="Unassembled WGS sequence"/>
</dbReference>
<dbReference type="InterPro" id="IPR012334">
    <property type="entry name" value="Pectin_lyas_fold"/>
</dbReference>
<name>A0A1F7FK75_UNCRA</name>
<dbReference type="InterPro" id="IPR039448">
    <property type="entry name" value="Beta_helix"/>
</dbReference>
<dbReference type="Gene3D" id="2.160.20.10">
    <property type="entry name" value="Single-stranded right-handed beta-helix, Pectin lyase-like"/>
    <property type="match status" value="1"/>
</dbReference>
<reference evidence="2 3" key="1">
    <citation type="journal article" date="2016" name="Nat. Commun.">
        <title>Thousands of microbial genomes shed light on interconnected biogeochemical processes in an aquifer system.</title>
        <authorList>
            <person name="Anantharaman K."/>
            <person name="Brown C.T."/>
            <person name="Hug L.A."/>
            <person name="Sharon I."/>
            <person name="Castelle C.J."/>
            <person name="Probst A.J."/>
            <person name="Thomas B.C."/>
            <person name="Singh A."/>
            <person name="Wilkins M.J."/>
            <person name="Karaoz U."/>
            <person name="Brodie E.L."/>
            <person name="Williams K.H."/>
            <person name="Hubbard S.S."/>
            <person name="Banfield J.F."/>
        </authorList>
    </citation>
    <scope>NUCLEOTIDE SEQUENCE [LARGE SCALE GENOMIC DNA]</scope>
</reference>
<evidence type="ECO:0000313" key="2">
    <source>
        <dbReference type="EMBL" id="OGK07033.1"/>
    </source>
</evidence>
<dbReference type="Pfam" id="PF13229">
    <property type="entry name" value="Beta_helix"/>
    <property type="match status" value="1"/>
</dbReference>
<proteinExistence type="predicted"/>
<evidence type="ECO:0000259" key="1">
    <source>
        <dbReference type="Pfam" id="PF13229"/>
    </source>
</evidence>
<comment type="caution">
    <text evidence="2">The sequence shown here is derived from an EMBL/GenBank/DDBJ whole genome shotgun (WGS) entry which is preliminary data.</text>
</comment>
<dbReference type="SUPFAM" id="SSF51126">
    <property type="entry name" value="Pectin lyase-like"/>
    <property type="match status" value="1"/>
</dbReference>
<protein>
    <recommendedName>
        <fullName evidence="1">Right handed beta helix domain-containing protein</fullName>
    </recommendedName>
</protein>
<accession>A0A1F7FK75</accession>
<feature type="domain" description="Right handed beta helix" evidence="1">
    <location>
        <begin position="158"/>
        <end position="331"/>
    </location>
</feature>
<dbReference type="EMBL" id="MFYX01000015">
    <property type="protein sequence ID" value="OGK07033.1"/>
    <property type="molecule type" value="Genomic_DNA"/>
</dbReference>
<evidence type="ECO:0000313" key="3">
    <source>
        <dbReference type="Proteomes" id="UP000179243"/>
    </source>
</evidence>
<dbReference type="InterPro" id="IPR011050">
    <property type="entry name" value="Pectin_lyase_fold/virulence"/>
</dbReference>
<dbReference type="AlphaFoldDB" id="A0A1F7FK75"/>